<accession>A0A6I9SL75</accession>
<dbReference type="InterPro" id="IPR023393">
    <property type="entry name" value="START-like_dom_sf"/>
</dbReference>
<dbReference type="GO" id="GO:0006952">
    <property type="term" value="P:defense response"/>
    <property type="evidence" value="ECO:0007669"/>
    <property type="project" value="InterPro"/>
</dbReference>
<dbReference type="GeneID" id="105156235"/>
<evidence type="ECO:0000259" key="1">
    <source>
        <dbReference type="SMART" id="SM01037"/>
    </source>
</evidence>
<dbReference type="PANTHER" id="PTHR31907">
    <property type="entry name" value="MLP-LIKE PROTEIN 423"/>
    <property type="match status" value="1"/>
</dbReference>
<proteinExistence type="predicted"/>
<name>A0A6I9SL75_SESIN</name>
<dbReference type="FunCoup" id="A0A6I9SL75">
    <property type="interactions" value="255"/>
</dbReference>
<protein>
    <submittedName>
        <fullName evidence="3">Kirola-like</fullName>
    </submittedName>
</protein>
<dbReference type="OrthoDB" id="905165at2759"/>
<evidence type="ECO:0000313" key="2">
    <source>
        <dbReference type="Proteomes" id="UP000504604"/>
    </source>
</evidence>
<dbReference type="InterPro" id="IPR000916">
    <property type="entry name" value="Bet_v_I/MLP"/>
</dbReference>
<dbReference type="RefSeq" id="XP_011070613.1">
    <property type="nucleotide sequence ID" value="XM_011072311.2"/>
</dbReference>
<gene>
    <name evidence="3" type="primary">LOC105156235</name>
</gene>
<organism evidence="2 3">
    <name type="scientific">Sesamum indicum</name>
    <name type="common">Oriental sesame</name>
    <name type="synonym">Sesamum orientale</name>
    <dbReference type="NCBI Taxonomy" id="4182"/>
    <lineage>
        <taxon>Eukaryota</taxon>
        <taxon>Viridiplantae</taxon>
        <taxon>Streptophyta</taxon>
        <taxon>Embryophyta</taxon>
        <taxon>Tracheophyta</taxon>
        <taxon>Spermatophyta</taxon>
        <taxon>Magnoliopsida</taxon>
        <taxon>eudicotyledons</taxon>
        <taxon>Gunneridae</taxon>
        <taxon>Pentapetalae</taxon>
        <taxon>asterids</taxon>
        <taxon>lamiids</taxon>
        <taxon>Lamiales</taxon>
        <taxon>Pedaliaceae</taxon>
        <taxon>Sesamum</taxon>
    </lineage>
</organism>
<dbReference type="Gramene" id="SIN_1021338.t">
    <property type="protein sequence ID" value="SIN_1021338.t"/>
    <property type="gene ID" value="SIN_1021338"/>
</dbReference>
<reference evidence="3" key="1">
    <citation type="submission" date="2025-08" db="UniProtKB">
        <authorList>
            <consortium name="RefSeq"/>
        </authorList>
    </citation>
    <scope>IDENTIFICATION</scope>
</reference>
<dbReference type="Gene3D" id="3.30.530.20">
    <property type="match status" value="1"/>
</dbReference>
<dbReference type="KEGG" id="sind:105156235"/>
<keyword evidence="2" id="KW-1185">Reference proteome</keyword>
<dbReference type="InterPro" id="IPR051761">
    <property type="entry name" value="MLP-like_ligand-binding"/>
</dbReference>
<dbReference type="CDD" id="cd07816">
    <property type="entry name" value="Bet_v1-like"/>
    <property type="match status" value="1"/>
</dbReference>
<dbReference type="InParanoid" id="A0A6I9SL75"/>
<dbReference type="AlphaFoldDB" id="A0A6I9SL75"/>
<dbReference type="Proteomes" id="UP000504604">
    <property type="component" value="Linkage group LG2"/>
</dbReference>
<feature type="domain" description="Bet v I/Major latex protein" evidence="1">
    <location>
        <begin position="2"/>
        <end position="153"/>
    </location>
</feature>
<sequence length="154" mass="17464">MGLHGKLVTQISIKADGDIFFHLFKHKLHHITNICPQMVQSVKLIAGQWGTVGSVISWKYTQDGASFTAKEIIEAVDEEKRSITYKLIEGDLMAAYNTFKLSFSIDSKGELDNVVTWTIEYEKKNESVPEPSTFLDICRSATQEIERHYILVPN</sequence>
<evidence type="ECO:0000313" key="3">
    <source>
        <dbReference type="RefSeq" id="XP_011070613.1"/>
    </source>
</evidence>
<dbReference type="Pfam" id="PF00407">
    <property type="entry name" value="Bet_v_1"/>
    <property type="match status" value="1"/>
</dbReference>
<dbReference type="SUPFAM" id="SSF55961">
    <property type="entry name" value="Bet v1-like"/>
    <property type="match status" value="1"/>
</dbReference>
<dbReference type="SMART" id="SM01037">
    <property type="entry name" value="Bet_v_1"/>
    <property type="match status" value="1"/>
</dbReference>